<feature type="domain" description="Integrase catalytic" evidence="1">
    <location>
        <begin position="1"/>
        <end position="72"/>
    </location>
</feature>
<dbReference type="Pfam" id="PF13683">
    <property type="entry name" value="rve_3"/>
    <property type="match status" value="1"/>
</dbReference>
<dbReference type="PANTHER" id="PTHR46889">
    <property type="entry name" value="TRANSPOSASE INSF FOR INSERTION SEQUENCE IS3B-RELATED"/>
    <property type="match status" value="1"/>
</dbReference>
<accession>A0ABS6E690</accession>
<organism evidence="2 3">
    <name type="scientific">Tissierella simiarum</name>
    <dbReference type="NCBI Taxonomy" id="2841534"/>
    <lineage>
        <taxon>Bacteria</taxon>
        <taxon>Bacillati</taxon>
        <taxon>Bacillota</taxon>
        <taxon>Tissierellia</taxon>
        <taxon>Tissierellales</taxon>
        <taxon>Tissierellaceae</taxon>
        <taxon>Tissierella</taxon>
    </lineage>
</organism>
<dbReference type="RefSeq" id="WP_216519428.1">
    <property type="nucleotide sequence ID" value="NZ_JAHLPM010000008.1"/>
</dbReference>
<dbReference type="Proteomes" id="UP000749471">
    <property type="component" value="Unassembled WGS sequence"/>
</dbReference>
<reference evidence="2 3" key="1">
    <citation type="submission" date="2021-06" db="EMBL/GenBank/DDBJ databases">
        <authorList>
            <person name="Sun Q."/>
            <person name="Li D."/>
        </authorList>
    </citation>
    <scope>NUCLEOTIDE SEQUENCE [LARGE SCALE GENOMIC DNA]</scope>
    <source>
        <strain evidence="2 3">MSJ-40</strain>
    </source>
</reference>
<comment type="caution">
    <text evidence="2">The sequence shown here is derived from an EMBL/GenBank/DDBJ whole genome shotgun (WGS) entry which is preliminary data.</text>
</comment>
<name>A0ABS6E690_9FIRM</name>
<gene>
    <name evidence="2" type="ORF">KQI42_10070</name>
</gene>
<dbReference type="InterPro" id="IPR001584">
    <property type="entry name" value="Integrase_cat-core"/>
</dbReference>
<dbReference type="PANTHER" id="PTHR46889:SF7">
    <property type="entry name" value="TRANSPOSASE FOR INSERTION SEQUENCE ELEMENT IS904"/>
    <property type="match status" value="1"/>
</dbReference>
<dbReference type="PROSITE" id="PS50994">
    <property type="entry name" value="INTEGRASE"/>
    <property type="match status" value="1"/>
</dbReference>
<keyword evidence="3" id="KW-1185">Reference proteome</keyword>
<protein>
    <submittedName>
        <fullName evidence="2">Integrase core domain-containing protein</fullName>
    </submittedName>
</protein>
<evidence type="ECO:0000259" key="1">
    <source>
        <dbReference type="PROSITE" id="PS50994"/>
    </source>
</evidence>
<evidence type="ECO:0000313" key="3">
    <source>
        <dbReference type="Proteomes" id="UP000749471"/>
    </source>
</evidence>
<sequence>HSFSGKGNPYDNACIESFHSVLKKEEVNQVKYFDFDTARLAIFEYIESWYNRERIHSSIGYITPQQCEENARESA</sequence>
<evidence type="ECO:0000313" key="2">
    <source>
        <dbReference type="EMBL" id="MBU5438356.1"/>
    </source>
</evidence>
<proteinExistence type="predicted"/>
<dbReference type="EMBL" id="JAHLPM010000008">
    <property type="protein sequence ID" value="MBU5438356.1"/>
    <property type="molecule type" value="Genomic_DNA"/>
</dbReference>
<feature type="non-terminal residue" evidence="2">
    <location>
        <position position="1"/>
    </location>
</feature>
<dbReference type="InterPro" id="IPR050900">
    <property type="entry name" value="Transposase_IS3/IS150/IS904"/>
</dbReference>